<evidence type="ECO:0000313" key="1">
    <source>
        <dbReference type="EMBL" id="KAA6383120.1"/>
    </source>
</evidence>
<protein>
    <submittedName>
        <fullName evidence="1">Uncharacterized protein</fullName>
    </submittedName>
</protein>
<comment type="caution">
    <text evidence="1">The sequence shown here is derived from an EMBL/GenBank/DDBJ whole genome shotgun (WGS) entry which is preliminary data.</text>
</comment>
<name>A0A5J4VKV5_9EUKA</name>
<evidence type="ECO:0000313" key="2">
    <source>
        <dbReference type="Proteomes" id="UP000324800"/>
    </source>
</evidence>
<sequence>MLAQGYAFSPTIDTIMTLLGVIPQDDIQQDKYAIMLNQDQPKLAGLLIFADSALWDFADFGIFIMKSSCKFHHTTFEVSLYIYRGARITCAGFTQLSPNMKLIAVQEGFCYQQTQTGELFRS</sequence>
<reference evidence="1 2" key="1">
    <citation type="submission" date="2019-03" db="EMBL/GenBank/DDBJ databases">
        <title>Single cell metagenomics reveals metabolic interactions within the superorganism composed of flagellate Streblomastix strix and complex community of Bacteroidetes bacteria on its surface.</title>
        <authorList>
            <person name="Treitli S.C."/>
            <person name="Kolisko M."/>
            <person name="Husnik F."/>
            <person name="Keeling P."/>
            <person name="Hampl V."/>
        </authorList>
    </citation>
    <scope>NUCLEOTIDE SEQUENCE [LARGE SCALE GENOMIC DNA]</scope>
    <source>
        <strain evidence="1">ST1C</strain>
    </source>
</reference>
<proteinExistence type="predicted"/>
<dbReference type="AlphaFoldDB" id="A0A5J4VKV5"/>
<gene>
    <name evidence="1" type="ORF">EZS28_021352</name>
</gene>
<dbReference type="Proteomes" id="UP000324800">
    <property type="component" value="Unassembled WGS sequence"/>
</dbReference>
<organism evidence="1 2">
    <name type="scientific">Streblomastix strix</name>
    <dbReference type="NCBI Taxonomy" id="222440"/>
    <lineage>
        <taxon>Eukaryota</taxon>
        <taxon>Metamonada</taxon>
        <taxon>Preaxostyla</taxon>
        <taxon>Oxymonadida</taxon>
        <taxon>Streblomastigidae</taxon>
        <taxon>Streblomastix</taxon>
    </lineage>
</organism>
<dbReference type="EMBL" id="SNRW01006420">
    <property type="protein sequence ID" value="KAA6383120.1"/>
    <property type="molecule type" value="Genomic_DNA"/>
</dbReference>
<dbReference type="OrthoDB" id="10250638at2759"/>
<accession>A0A5J4VKV5</accession>